<proteinExistence type="predicted"/>
<sequence>MRCNRCHIAELLDYHSRTVDRPYTHMNGRYLYSIKPLAVQSRSGGCSILAGDTVHCLPSCLIHWIFSVEQKKVNPSIDLN</sequence>
<reference evidence="1" key="1">
    <citation type="thesis" date="2020" institute="ProQuest LLC" country="789 East Eisenhower Parkway, Ann Arbor, MI, USA">
        <title>Comparative Genomics and Chromosome Evolution.</title>
        <authorList>
            <person name="Mudd A.B."/>
        </authorList>
    </citation>
    <scope>NUCLEOTIDE SEQUENCE</scope>
    <source>
        <strain evidence="1">237g6f4</strain>
        <tissue evidence="1">Blood</tissue>
    </source>
</reference>
<protein>
    <submittedName>
        <fullName evidence="1">Uncharacterized protein</fullName>
    </submittedName>
</protein>
<dbReference type="EMBL" id="WNYA01000010">
    <property type="protein sequence ID" value="KAG8552952.1"/>
    <property type="molecule type" value="Genomic_DNA"/>
</dbReference>
<dbReference type="AlphaFoldDB" id="A0AAV6ZVA2"/>
<evidence type="ECO:0000313" key="2">
    <source>
        <dbReference type="Proteomes" id="UP000824782"/>
    </source>
</evidence>
<keyword evidence="2" id="KW-1185">Reference proteome</keyword>
<gene>
    <name evidence="1" type="ORF">GDO81_003177</name>
</gene>
<dbReference type="Proteomes" id="UP000824782">
    <property type="component" value="Unassembled WGS sequence"/>
</dbReference>
<evidence type="ECO:0000313" key="1">
    <source>
        <dbReference type="EMBL" id="KAG8552952.1"/>
    </source>
</evidence>
<organism evidence="1 2">
    <name type="scientific">Engystomops pustulosus</name>
    <name type="common">Tungara frog</name>
    <name type="synonym">Physalaemus pustulosus</name>
    <dbReference type="NCBI Taxonomy" id="76066"/>
    <lineage>
        <taxon>Eukaryota</taxon>
        <taxon>Metazoa</taxon>
        <taxon>Chordata</taxon>
        <taxon>Craniata</taxon>
        <taxon>Vertebrata</taxon>
        <taxon>Euteleostomi</taxon>
        <taxon>Amphibia</taxon>
        <taxon>Batrachia</taxon>
        <taxon>Anura</taxon>
        <taxon>Neobatrachia</taxon>
        <taxon>Hyloidea</taxon>
        <taxon>Leptodactylidae</taxon>
        <taxon>Leiuperinae</taxon>
        <taxon>Engystomops</taxon>
    </lineage>
</organism>
<accession>A0AAV6ZVA2</accession>
<comment type="caution">
    <text evidence="1">The sequence shown here is derived from an EMBL/GenBank/DDBJ whole genome shotgun (WGS) entry which is preliminary data.</text>
</comment>
<name>A0AAV6ZVA2_ENGPU</name>